<evidence type="ECO:0000256" key="1">
    <source>
        <dbReference type="SAM" id="SignalP"/>
    </source>
</evidence>
<organism evidence="2 3">
    <name type="scientific">Engelhardtia mirabilis</name>
    <dbReference type="NCBI Taxonomy" id="2528011"/>
    <lineage>
        <taxon>Bacteria</taxon>
        <taxon>Pseudomonadati</taxon>
        <taxon>Planctomycetota</taxon>
        <taxon>Planctomycetia</taxon>
        <taxon>Planctomycetia incertae sedis</taxon>
        <taxon>Engelhardtia</taxon>
    </lineage>
</organism>
<keyword evidence="1" id="KW-0732">Signal</keyword>
<dbReference type="Proteomes" id="UP000316921">
    <property type="component" value="Chromosome"/>
</dbReference>
<dbReference type="EMBL" id="CP036287">
    <property type="protein sequence ID" value="QDU67305.1"/>
    <property type="molecule type" value="Genomic_DNA"/>
</dbReference>
<feature type="chain" id="PRO_5022211107" description="HEAT repeat protein" evidence="1">
    <location>
        <begin position="30"/>
        <end position="469"/>
    </location>
</feature>
<dbReference type="SMART" id="SM00567">
    <property type="entry name" value="EZ_HEAT"/>
    <property type="match status" value="2"/>
</dbReference>
<dbReference type="Gene3D" id="1.25.10.10">
    <property type="entry name" value="Leucine-rich Repeat Variant"/>
    <property type="match status" value="1"/>
</dbReference>
<dbReference type="SUPFAM" id="SSF48371">
    <property type="entry name" value="ARM repeat"/>
    <property type="match status" value="1"/>
</dbReference>
<dbReference type="AlphaFoldDB" id="A0A518BK09"/>
<evidence type="ECO:0008006" key="4">
    <source>
        <dbReference type="Google" id="ProtNLM"/>
    </source>
</evidence>
<keyword evidence="3" id="KW-1185">Reference proteome</keyword>
<evidence type="ECO:0000313" key="3">
    <source>
        <dbReference type="Proteomes" id="UP000316921"/>
    </source>
</evidence>
<sequence precursor="true">MTSPSALSRRLVATLLVAGCWSTVAQVGAADSSTSSAVDTRTAQAALTPHDLEVLRVLRAQREAGHSIDAGLALELTTLCADDPRAAVRVLLDGNLPATEVDPQPQAINRYQESMALAALAASDRGRVRSALPPAAQWTEALQPRLVRILGACSQPETIGDVVRAAKPESLEPAGIAVEDVSRATRDALRAAIGQVLGRGLGHLDRLEAELAGLSDHLALSVLAGLGDVGSGAALPLLSRQLAQRSSVQTAVLNEIARCAPSVDRRLDDEVARAVLRLLDPQDPHLSTAAIRALGALRSLDAVDDLVQLLTSDGDLAEQAHRALVQISGSSLPANADLWRERLEVERNFEKRGLNSHLHALQDASIGDLAAHLRALDGHFMARDAIAEQLSLLLLRDEVLVRRAACVSLGRTGSVQGLKPLAALLDESTGVDNDLAGQARDALISIAGTDLGPTAGDWLDWLSEQAPQR</sequence>
<feature type="signal peptide" evidence="1">
    <location>
        <begin position="1"/>
        <end position="29"/>
    </location>
</feature>
<dbReference type="RefSeq" id="WP_145065343.1">
    <property type="nucleotide sequence ID" value="NZ_CP036287.1"/>
</dbReference>
<reference evidence="2 3" key="1">
    <citation type="submission" date="2019-02" db="EMBL/GenBank/DDBJ databases">
        <title>Deep-cultivation of Planctomycetes and their phenomic and genomic characterization uncovers novel biology.</title>
        <authorList>
            <person name="Wiegand S."/>
            <person name="Jogler M."/>
            <person name="Boedeker C."/>
            <person name="Pinto D."/>
            <person name="Vollmers J."/>
            <person name="Rivas-Marin E."/>
            <person name="Kohn T."/>
            <person name="Peeters S.H."/>
            <person name="Heuer A."/>
            <person name="Rast P."/>
            <person name="Oberbeckmann S."/>
            <person name="Bunk B."/>
            <person name="Jeske O."/>
            <person name="Meyerdierks A."/>
            <person name="Storesund J.E."/>
            <person name="Kallscheuer N."/>
            <person name="Luecker S."/>
            <person name="Lage O.M."/>
            <person name="Pohl T."/>
            <person name="Merkel B.J."/>
            <person name="Hornburger P."/>
            <person name="Mueller R.-W."/>
            <person name="Bruemmer F."/>
            <person name="Labrenz M."/>
            <person name="Spormann A.M."/>
            <person name="Op den Camp H."/>
            <person name="Overmann J."/>
            <person name="Amann R."/>
            <person name="Jetten M.S.M."/>
            <person name="Mascher T."/>
            <person name="Medema M.H."/>
            <person name="Devos D.P."/>
            <person name="Kaster A.-K."/>
            <person name="Ovreas L."/>
            <person name="Rohde M."/>
            <person name="Galperin M.Y."/>
            <person name="Jogler C."/>
        </authorList>
    </citation>
    <scope>NUCLEOTIDE SEQUENCE [LARGE SCALE GENOMIC DNA]</scope>
    <source>
        <strain evidence="2 3">Pla133</strain>
    </source>
</reference>
<dbReference type="InterPro" id="IPR004155">
    <property type="entry name" value="PBS_lyase_HEAT"/>
</dbReference>
<proteinExistence type="predicted"/>
<name>A0A518BK09_9BACT</name>
<dbReference type="InterPro" id="IPR016024">
    <property type="entry name" value="ARM-type_fold"/>
</dbReference>
<dbReference type="InterPro" id="IPR011989">
    <property type="entry name" value="ARM-like"/>
</dbReference>
<protein>
    <recommendedName>
        <fullName evidence="4">HEAT repeat protein</fullName>
    </recommendedName>
</protein>
<gene>
    <name evidence="2" type="ORF">Pla133_23850</name>
</gene>
<dbReference type="KEGG" id="pbap:Pla133_23850"/>
<evidence type="ECO:0000313" key="2">
    <source>
        <dbReference type="EMBL" id="QDU67305.1"/>
    </source>
</evidence>
<accession>A0A518BK09</accession>